<evidence type="ECO:0000313" key="4">
    <source>
        <dbReference type="EMBL" id="AKQ04141.1"/>
    </source>
</evidence>
<evidence type="ECO:0000256" key="3">
    <source>
        <dbReference type="ARBA" id="ARBA00023274"/>
    </source>
</evidence>
<dbReference type="PANTHER" id="PTHR12899">
    <property type="entry name" value="39S RIBOSOMAL PROTEIN L18, MITOCHONDRIAL"/>
    <property type="match status" value="1"/>
</dbReference>
<dbReference type="PANTHER" id="PTHR12899:SF3">
    <property type="entry name" value="LARGE RIBOSOMAL SUBUNIT PROTEIN UL18M"/>
    <property type="match status" value="1"/>
</dbReference>
<keyword evidence="3" id="KW-0687">Ribonucleoprotein</keyword>
<gene>
    <name evidence="4" type="primary">rplR</name>
</gene>
<comment type="similarity">
    <text evidence="1">Belongs to the universal ribosomal protein uL18 family.</text>
</comment>
<dbReference type="GO" id="GO:0006412">
    <property type="term" value="P:translation"/>
    <property type="evidence" value="ECO:0007669"/>
    <property type="project" value="InterPro"/>
</dbReference>
<protein>
    <submittedName>
        <fullName evidence="4">50S ribosomal protein L18</fullName>
    </submittedName>
</protein>
<evidence type="ECO:0000256" key="1">
    <source>
        <dbReference type="ARBA" id="ARBA00007116"/>
    </source>
</evidence>
<keyword evidence="2 4" id="KW-0689">Ribosomal protein</keyword>
<dbReference type="GO" id="GO:0008097">
    <property type="term" value="F:5S rRNA binding"/>
    <property type="evidence" value="ECO:0007669"/>
    <property type="project" value="TreeGrafter"/>
</dbReference>
<sequence length="70" mass="7723">MASVSTLSKEFKDKMKFAKNLAAAKLLGEIIADKAIQKGIKKLVFDRNGYIYHGKIAAIVDKVREKGITV</sequence>
<dbReference type="SUPFAM" id="SSF53137">
    <property type="entry name" value="Translational machinery components"/>
    <property type="match status" value="1"/>
</dbReference>
<reference evidence="4" key="1">
    <citation type="journal article" date="2015" name="ISME J.">
        <title>Aquifer environment selects for microbial species cohorts in sediment and groundwater.</title>
        <authorList>
            <person name="Hug L.A."/>
            <person name="Thomas B.C."/>
            <person name="Brown C.T."/>
            <person name="Frischkorn K.R."/>
            <person name="Williams K.H."/>
            <person name="Tringe S.G."/>
            <person name="Banfield J.F."/>
        </authorList>
    </citation>
    <scope>NUCLEOTIDE SEQUENCE</scope>
</reference>
<organism evidence="4">
    <name type="scientific">uncultured bacterium Rifle_16ft_4_minimus_4190</name>
    <dbReference type="NCBI Taxonomy" id="1665159"/>
    <lineage>
        <taxon>Bacteria</taxon>
        <taxon>environmental samples</taxon>
    </lineage>
</organism>
<dbReference type="GO" id="GO:0003735">
    <property type="term" value="F:structural constituent of ribosome"/>
    <property type="evidence" value="ECO:0007669"/>
    <property type="project" value="InterPro"/>
</dbReference>
<dbReference type="CDD" id="cd00432">
    <property type="entry name" value="Ribosomal_L18_L5e"/>
    <property type="match status" value="1"/>
</dbReference>
<dbReference type="Pfam" id="PF00861">
    <property type="entry name" value="Ribosomal_L18p"/>
    <property type="match status" value="1"/>
</dbReference>
<dbReference type="GO" id="GO:0022625">
    <property type="term" value="C:cytosolic large ribosomal subunit"/>
    <property type="evidence" value="ECO:0007669"/>
    <property type="project" value="TreeGrafter"/>
</dbReference>
<dbReference type="InterPro" id="IPR057268">
    <property type="entry name" value="Ribosomal_L18"/>
</dbReference>
<dbReference type="InterPro" id="IPR005484">
    <property type="entry name" value="Ribosomal_uL18_bac/plant/anim"/>
</dbReference>
<name>A0A0H4T8J7_9BACT</name>
<dbReference type="AlphaFoldDB" id="A0A0H4T8J7"/>
<evidence type="ECO:0000256" key="2">
    <source>
        <dbReference type="ARBA" id="ARBA00022980"/>
    </source>
</evidence>
<accession>A0A0H4T8J7</accession>
<dbReference type="EMBL" id="KT007029">
    <property type="protein sequence ID" value="AKQ04141.1"/>
    <property type="molecule type" value="Genomic_DNA"/>
</dbReference>
<dbReference type="Gene3D" id="3.30.420.100">
    <property type="match status" value="1"/>
</dbReference>
<proteinExistence type="inferred from homology"/>